<dbReference type="InterPro" id="IPR002577">
    <property type="entry name" value="HTH_HxlR"/>
</dbReference>
<evidence type="ECO:0000313" key="6">
    <source>
        <dbReference type="Proteomes" id="UP000729733"/>
    </source>
</evidence>
<dbReference type="AlphaFoldDB" id="A0A964FIE8"/>
<dbReference type="InterPro" id="IPR036388">
    <property type="entry name" value="WH-like_DNA-bd_sf"/>
</dbReference>
<dbReference type="EMBL" id="JADWDC010000042">
    <property type="protein sequence ID" value="MCC0178409.1"/>
    <property type="molecule type" value="Genomic_DNA"/>
</dbReference>
<evidence type="ECO:0000256" key="3">
    <source>
        <dbReference type="ARBA" id="ARBA00023163"/>
    </source>
</evidence>
<comment type="caution">
    <text evidence="5">The sequence shown here is derived from an EMBL/GenBank/DDBJ whole genome shotgun (WGS) entry which is preliminary data.</text>
</comment>
<protein>
    <submittedName>
        <fullName evidence="5">Helix-turn-helix transcriptional regulator</fullName>
    </submittedName>
</protein>
<reference evidence="5" key="1">
    <citation type="journal article" date="2021" name="Antonie Van Leeuwenhoek">
        <title>Draft genome and description of Waterburya agarophytonicola gen. nov. sp. nov. (Pleurocapsales, Cyanobacteria): a seaweed symbiont.</title>
        <authorList>
            <person name="Bonthond G."/>
            <person name="Shalygin S."/>
            <person name="Bayer T."/>
            <person name="Weinberger F."/>
        </authorList>
    </citation>
    <scope>NUCLEOTIDE SEQUENCE</scope>
    <source>
        <strain evidence="5">KI4</strain>
    </source>
</reference>
<dbReference type="RefSeq" id="WP_229641483.1">
    <property type="nucleotide sequence ID" value="NZ_JADWDC010000042.1"/>
</dbReference>
<dbReference type="InterPro" id="IPR036390">
    <property type="entry name" value="WH_DNA-bd_sf"/>
</dbReference>
<keyword evidence="3" id="KW-0804">Transcription</keyword>
<evidence type="ECO:0000256" key="1">
    <source>
        <dbReference type="ARBA" id="ARBA00023015"/>
    </source>
</evidence>
<proteinExistence type="predicted"/>
<organism evidence="5 6">
    <name type="scientific">Waterburya agarophytonicola KI4</name>
    <dbReference type="NCBI Taxonomy" id="2874699"/>
    <lineage>
        <taxon>Bacteria</taxon>
        <taxon>Bacillati</taxon>
        <taxon>Cyanobacteriota</taxon>
        <taxon>Cyanophyceae</taxon>
        <taxon>Pleurocapsales</taxon>
        <taxon>Hyellaceae</taxon>
        <taxon>Waterburya</taxon>
        <taxon>Waterburya agarophytonicola</taxon>
    </lineage>
</organism>
<dbReference type="SUPFAM" id="SSF46785">
    <property type="entry name" value="Winged helix' DNA-binding domain"/>
    <property type="match status" value="1"/>
</dbReference>
<dbReference type="Pfam" id="PF01638">
    <property type="entry name" value="HxlR"/>
    <property type="match status" value="1"/>
</dbReference>
<evidence type="ECO:0000259" key="4">
    <source>
        <dbReference type="PROSITE" id="PS51118"/>
    </source>
</evidence>
<dbReference type="Proteomes" id="UP000729733">
    <property type="component" value="Unassembled WGS sequence"/>
</dbReference>
<dbReference type="PROSITE" id="PS51118">
    <property type="entry name" value="HTH_HXLR"/>
    <property type="match status" value="1"/>
</dbReference>
<dbReference type="PANTHER" id="PTHR33204">
    <property type="entry name" value="TRANSCRIPTIONAL REGULATOR, MARR FAMILY"/>
    <property type="match status" value="1"/>
</dbReference>
<dbReference type="PANTHER" id="PTHR33204:SF39">
    <property type="entry name" value="TRANSCRIPTIONAL REGULATORY PROTEIN"/>
    <property type="match status" value="1"/>
</dbReference>
<gene>
    <name evidence="5" type="ORF">I4641_15630</name>
</gene>
<name>A0A964FIE8_9CYAN</name>
<evidence type="ECO:0000313" key="5">
    <source>
        <dbReference type="EMBL" id="MCC0178409.1"/>
    </source>
</evidence>
<keyword evidence="6" id="KW-1185">Reference proteome</keyword>
<dbReference type="Gene3D" id="1.10.10.10">
    <property type="entry name" value="Winged helix-like DNA-binding domain superfamily/Winged helix DNA-binding domain"/>
    <property type="match status" value="1"/>
</dbReference>
<evidence type="ECO:0000256" key="2">
    <source>
        <dbReference type="ARBA" id="ARBA00023125"/>
    </source>
</evidence>
<keyword evidence="1" id="KW-0805">Transcription regulation</keyword>
<sequence>MVPKNNQEPLLNKDCPLRQVINIIGDKWTLPVLYVLTQGTKRYSELQREIPGISKKMLTQTLRKLESDKILRRKVYPVVPPKTEYNLTTFGDKLIEPLCVLADWAEAHQDELQMICDRRNQSK</sequence>
<feature type="domain" description="HTH hxlR-type" evidence="4">
    <location>
        <begin position="15"/>
        <end position="113"/>
    </location>
</feature>
<accession>A0A964FIE8</accession>
<dbReference type="GO" id="GO:0003677">
    <property type="term" value="F:DNA binding"/>
    <property type="evidence" value="ECO:0007669"/>
    <property type="project" value="UniProtKB-KW"/>
</dbReference>
<keyword evidence="2" id="KW-0238">DNA-binding</keyword>